<dbReference type="Gene3D" id="2.170.150.80">
    <property type="entry name" value="NAC domain"/>
    <property type="match status" value="1"/>
</dbReference>
<feature type="region of interest" description="Disordered" evidence="5">
    <location>
        <begin position="193"/>
        <end position="230"/>
    </location>
</feature>
<dbReference type="Gramene" id="Dexi2B01G0016310.1">
    <property type="protein sequence ID" value="Dexi2B01G0016310.1:cds"/>
    <property type="gene ID" value="Dexi2B01G0016310"/>
</dbReference>
<dbReference type="Pfam" id="PF02365">
    <property type="entry name" value="NAM"/>
    <property type="match status" value="1"/>
</dbReference>
<dbReference type="InterPro" id="IPR036093">
    <property type="entry name" value="NAC_dom_sf"/>
</dbReference>
<feature type="domain" description="NAC" evidence="6">
    <location>
        <begin position="9"/>
        <end position="175"/>
    </location>
</feature>
<organism evidence="7 8">
    <name type="scientific">Digitaria exilis</name>
    <dbReference type="NCBI Taxonomy" id="1010633"/>
    <lineage>
        <taxon>Eukaryota</taxon>
        <taxon>Viridiplantae</taxon>
        <taxon>Streptophyta</taxon>
        <taxon>Embryophyta</taxon>
        <taxon>Tracheophyta</taxon>
        <taxon>Spermatophyta</taxon>
        <taxon>Magnoliopsida</taxon>
        <taxon>Liliopsida</taxon>
        <taxon>Poales</taxon>
        <taxon>Poaceae</taxon>
        <taxon>PACMAD clade</taxon>
        <taxon>Panicoideae</taxon>
        <taxon>Panicodae</taxon>
        <taxon>Paniceae</taxon>
        <taxon>Anthephorinae</taxon>
        <taxon>Digitaria</taxon>
    </lineage>
</organism>
<dbReference type="InterPro" id="IPR003441">
    <property type="entry name" value="NAC-dom"/>
</dbReference>
<sequence length="317" mass="35079">MGADGDGRLPPGFRFRPTDEELLTHYLAPKAADPFFTPAALVREVDLYTAEPWDLLPPGRCWEEEDDDDRSNGGYFFCRRSVRFPSGLRTNRATRAGYWKSTGRDKVVRRHHGGGGDALGAKKTLVFYLGRAPTGRKTNWVMHEYRLVMPGHRYTSPVLATGTQSEWVICRMFMKKKSPGEKSQLLEQETTLHPPLDDHLLPSVDGCDDRNAGGKAPSPEAAATTDSDTEHTNCFSSNIALAMAQEGGNGIESMLQLNHEALLMNFLSVSSDHASAPAASPEARATLLRDELATADSFDFLPQLLDYEAFPFVLQDF</sequence>
<gene>
    <name evidence="7" type="ORF">HU200_059840</name>
</gene>
<evidence type="ECO:0000256" key="3">
    <source>
        <dbReference type="ARBA" id="ARBA00023163"/>
    </source>
</evidence>
<evidence type="ECO:0000256" key="2">
    <source>
        <dbReference type="ARBA" id="ARBA00023125"/>
    </source>
</evidence>
<name>A0A835ADE6_9POAL</name>
<dbReference type="GO" id="GO:0003677">
    <property type="term" value="F:DNA binding"/>
    <property type="evidence" value="ECO:0007669"/>
    <property type="project" value="UniProtKB-KW"/>
</dbReference>
<dbReference type="AlphaFoldDB" id="A0A835ADE6"/>
<accession>A0A835ADE6</accession>
<evidence type="ECO:0000256" key="4">
    <source>
        <dbReference type="ARBA" id="ARBA00023242"/>
    </source>
</evidence>
<keyword evidence="8" id="KW-1185">Reference proteome</keyword>
<comment type="caution">
    <text evidence="7">The sequence shown here is derived from an EMBL/GenBank/DDBJ whole genome shotgun (WGS) entry which is preliminary data.</text>
</comment>
<dbReference type="Proteomes" id="UP000636709">
    <property type="component" value="Unassembled WGS sequence"/>
</dbReference>
<dbReference type="PANTHER" id="PTHR31744:SF74">
    <property type="entry name" value="OS08G0433500 PROTEIN"/>
    <property type="match status" value="1"/>
</dbReference>
<evidence type="ECO:0000256" key="5">
    <source>
        <dbReference type="SAM" id="MobiDB-lite"/>
    </source>
</evidence>
<proteinExistence type="predicted"/>
<dbReference type="GO" id="GO:0006355">
    <property type="term" value="P:regulation of DNA-templated transcription"/>
    <property type="evidence" value="ECO:0007669"/>
    <property type="project" value="InterPro"/>
</dbReference>
<dbReference type="EMBL" id="JACEFO010002487">
    <property type="protein sequence ID" value="KAF8657685.1"/>
    <property type="molecule type" value="Genomic_DNA"/>
</dbReference>
<evidence type="ECO:0000256" key="1">
    <source>
        <dbReference type="ARBA" id="ARBA00023015"/>
    </source>
</evidence>
<reference evidence="7" key="1">
    <citation type="submission" date="2020-07" db="EMBL/GenBank/DDBJ databases">
        <title>Genome sequence and genetic diversity analysis of an under-domesticated orphan crop, white fonio (Digitaria exilis).</title>
        <authorList>
            <person name="Bennetzen J.L."/>
            <person name="Chen S."/>
            <person name="Ma X."/>
            <person name="Wang X."/>
            <person name="Yssel A.E.J."/>
            <person name="Chaluvadi S.R."/>
            <person name="Johnson M."/>
            <person name="Gangashetty P."/>
            <person name="Hamidou F."/>
            <person name="Sanogo M.D."/>
            <person name="Zwaenepoel A."/>
            <person name="Wallace J."/>
            <person name="Van De Peer Y."/>
            <person name="Van Deynze A."/>
        </authorList>
    </citation>
    <scope>NUCLEOTIDE SEQUENCE</scope>
    <source>
        <tissue evidence="7">Leaves</tissue>
    </source>
</reference>
<dbReference type="OrthoDB" id="675141at2759"/>
<dbReference type="PANTHER" id="PTHR31744">
    <property type="entry name" value="PROTEIN CUP-SHAPED COTYLEDON 2-RELATED"/>
    <property type="match status" value="1"/>
</dbReference>
<keyword evidence="4" id="KW-0539">Nucleus</keyword>
<keyword evidence="3" id="KW-0804">Transcription</keyword>
<dbReference type="SUPFAM" id="SSF101941">
    <property type="entry name" value="NAC domain"/>
    <property type="match status" value="1"/>
</dbReference>
<evidence type="ECO:0000313" key="7">
    <source>
        <dbReference type="EMBL" id="KAF8657685.1"/>
    </source>
</evidence>
<dbReference type="PROSITE" id="PS51005">
    <property type="entry name" value="NAC"/>
    <property type="match status" value="1"/>
</dbReference>
<keyword evidence="1" id="KW-0805">Transcription regulation</keyword>
<protein>
    <recommendedName>
        <fullName evidence="6">NAC domain-containing protein</fullName>
    </recommendedName>
</protein>
<evidence type="ECO:0000259" key="6">
    <source>
        <dbReference type="PROSITE" id="PS51005"/>
    </source>
</evidence>
<evidence type="ECO:0000313" key="8">
    <source>
        <dbReference type="Proteomes" id="UP000636709"/>
    </source>
</evidence>
<keyword evidence="2" id="KW-0238">DNA-binding</keyword>